<name>A0AAX1UP05_CERSP</name>
<evidence type="ECO:0000313" key="3">
    <source>
        <dbReference type="Proteomes" id="UP000266305"/>
    </source>
</evidence>
<dbReference type="AlphaFoldDB" id="A0AAX1UP05"/>
<sequence length="218" mass="23931">MTTHRTKARSKAAKRRLKAAKAGDPFALAPVERREPNGRARREAEDRDPSIETLKTRCLHMGQMPTPENLRDARAPWNGCNAGRAMASVVRDASERAALWDAICAMRRIVTAYDRAIGAPSRHAVCLRLLAPTDAMEADAASPPVDERTDIEKQDDATRDLMRLERWLGYTTGPAAAEAKRVVWDDNPCRAPHALAAALLCVADGMSGVAPQFRRPKA</sequence>
<dbReference type="RefSeq" id="WP_118999701.1">
    <property type="nucleotide sequence ID" value="NZ_QWGP01000005.1"/>
</dbReference>
<reference evidence="2 3" key="1">
    <citation type="submission" date="2018-08" db="EMBL/GenBank/DDBJ databases">
        <title>Draft genome sequence of Rhodobacter sphaeroides FY.</title>
        <authorList>
            <person name="Rayyan A."/>
            <person name="Meyer T.E."/>
            <person name="Kyndt J.A."/>
        </authorList>
    </citation>
    <scope>NUCLEOTIDE SEQUENCE [LARGE SCALE GENOMIC DNA]</scope>
    <source>
        <strain evidence="2 3">FY</strain>
    </source>
</reference>
<evidence type="ECO:0000256" key="1">
    <source>
        <dbReference type="SAM" id="MobiDB-lite"/>
    </source>
</evidence>
<organism evidence="2 3">
    <name type="scientific">Cereibacter sphaeroides</name>
    <name type="common">Rhodobacter sphaeroides</name>
    <dbReference type="NCBI Taxonomy" id="1063"/>
    <lineage>
        <taxon>Bacteria</taxon>
        <taxon>Pseudomonadati</taxon>
        <taxon>Pseudomonadota</taxon>
        <taxon>Alphaproteobacteria</taxon>
        <taxon>Rhodobacterales</taxon>
        <taxon>Paracoccaceae</taxon>
        <taxon>Cereibacter</taxon>
    </lineage>
</organism>
<comment type="caution">
    <text evidence="2">The sequence shown here is derived from an EMBL/GenBank/DDBJ whole genome shotgun (WGS) entry which is preliminary data.</text>
</comment>
<proteinExistence type="predicted"/>
<feature type="region of interest" description="Disordered" evidence="1">
    <location>
        <begin position="1"/>
        <end position="49"/>
    </location>
</feature>
<feature type="compositionally biased region" description="Basic residues" evidence="1">
    <location>
        <begin position="1"/>
        <end position="19"/>
    </location>
</feature>
<dbReference type="EMBL" id="QWGP01000005">
    <property type="protein sequence ID" value="RHZ96474.1"/>
    <property type="molecule type" value="Genomic_DNA"/>
</dbReference>
<gene>
    <name evidence="2" type="ORF">D1114_07125</name>
</gene>
<feature type="compositionally biased region" description="Basic and acidic residues" evidence="1">
    <location>
        <begin position="31"/>
        <end position="49"/>
    </location>
</feature>
<accession>A0AAX1UP05</accession>
<protein>
    <submittedName>
        <fullName evidence="2">Uncharacterized protein</fullName>
    </submittedName>
</protein>
<dbReference type="Proteomes" id="UP000266305">
    <property type="component" value="Unassembled WGS sequence"/>
</dbReference>
<evidence type="ECO:0000313" key="2">
    <source>
        <dbReference type="EMBL" id="RHZ96474.1"/>
    </source>
</evidence>